<sequence length="488" mass="55952">MACCTPFCKKWTTFTVTGVVLVLGVLLITCWEKFFKGIMDQQLSLGSRSTKGFEMWQETPIPMYLEFHLFNWTNAAEVMKDPNIKPNFVECGPFVYHEHHIRENITFHDNHTVTFMQRRIWRYVPEKSIGSLEDEITTFNPIVATVANLVKDKHIIVRKGVNFFLVEKKVKLAITKKVREYLFDGYEDPLLDLVHKLNISGMNVPYTKFGWFVDRNNSLEYDGIFNMYSGENDIEALGRLHTWNYLTDVPYWPDNCGGVVGTTGELWYPPLGRDKVKLFATDLCSSVELVKKDKFWLYGMESDRYVGTEEVFDNGTINSEQKCFVPDHIQQPSGVRNVSLCKFGAPAFLSYAHFYLADEYYRSSIDGMRPNKSKHEMFIALEPNTGFPLRVQASFQVNLKLFNVKGITMLENMKPNLMPAFWFSQTAQMTDELVGLAKILLVLPSAGVYTGYGLVAIGILLGLIGFTITYRKGWKESEEESLLNQNTL</sequence>
<evidence type="ECO:0000256" key="2">
    <source>
        <dbReference type="ARBA" id="ARBA00010532"/>
    </source>
</evidence>
<organism evidence="9 10">
    <name type="scientific">Callosobruchus maculatus</name>
    <name type="common">Southern cowpea weevil</name>
    <name type="synonym">Pulse bruchid</name>
    <dbReference type="NCBI Taxonomy" id="64391"/>
    <lineage>
        <taxon>Eukaryota</taxon>
        <taxon>Metazoa</taxon>
        <taxon>Ecdysozoa</taxon>
        <taxon>Arthropoda</taxon>
        <taxon>Hexapoda</taxon>
        <taxon>Insecta</taxon>
        <taxon>Pterygota</taxon>
        <taxon>Neoptera</taxon>
        <taxon>Endopterygota</taxon>
        <taxon>Coleoptera</taxon>
        <taxon>Polyphaga</taxon>
        <taxon>Cucujiformia</taxon>
        <taxon>Chrysomeloidea</taxon>
        <taxon>Chrysomelidae</taxon>
        <taxon>Bruchinae</taxon>
        <taxon>Bruchini</taxon>
        <taxon>Callosobruchus</taxon>
    </lineage>
</organism>
<dbReference type="Pfam" id="PF01130">
    <property type="entry name" value="CD36"/>
    <property type="match status" value="1"/>
</dbReference>
<dbReference type="OrthoDB" id="514335at2759"/>
<reference evidence="9 10" key="1">
    <citation type="submission" date="2019-01" db="EMBL/GenBank/DDBJ databases">
        <authorList>
            <person name="Sayadi A."/>
        </authorList>
    </citation>
    <scope>NUCLEOTIDE SEQUENCE [LARGE SCALE GENOMIC DNA]</scope>
</reference>
<dbReference type="GO" id="GO:0005044">
    <property type="term" value="F:scavenger receptor activity"/>
    <property type="evidence" value="ECO:0007669"/>
    <property type="project" value="TreeGrafter"/>
</dbReference>
<evidence type="ECO:0000256" key="3">
    <source>
        <dbReference type="ARBA" id="ARBA00022475"/>
    </source>
</evidence>
<dbReference type="Proteomes" id="UP000410492">
    <property type="component" value="Unassembled WGS sequence"/>
</dbReference>
<dbReference type="GO" id="GO:0005886">
    <property type="term" value="C:plasma membrane"/>
    <property type="evidence" value="ECO:0007669"/>
    <property type="project" value="UniProtKB-SubCell"/>
</dbReference>
<feature type="transmembrane region" description="Helical" evidence="8">
    <location>
        <begin position="449"/>
        <end position="470"/>
    </location>
</feature>
<protein>
    <recommendedName>
        <fullName evidence="11">Scavenger receptor class B member 1</fullName>
    </recommendedName>
</protein>
<keyword evidence="5 8" id="KW-1133">Transmembrane helix</keyword>
<comment type="subcellular location">
    <subcellularLocation>
        <location evidence="1">Cell membrane</location>
    </subcellularLocation>
</comment>
<keyword evidence="6 8" id="KW-0472">Membrane</keyword>
<evidence type="ECO:0000256" key="8">
    <source>
        <dbReference type="SAM" id="Phobius"/>
    </source>
</evidence>
<keyword evidence="4 8" id="KW-0812">Transmembrane</keyword>
<dbReference type="PANTHER" id="PTHR11923">
    <property type="entry name" value="SCAVENGER RECEPTOR CLASS B TYPE-1 SR-B1"/>
    <property type="match status" value="1"/>
</dbReference>
<dbReference type="PANTHER" id="PTHR11923:SF114">
    <property type="entry name" value="FI02050P-RELATED"/>
    <property type="match status" value="1"/>
</dbReference>
<evidence type="ECO:0000256" key="6">
    <source>
        <dbReference type="ARBA" id="ARBA00023136"/>
    </source>
</evidence>
<gene>
    <name evidence="9" type="ORF">CALMAC_LOCUS8574</name>
</gene>
<dbReference type="InterPro" id="IPR002159">
    <property type="entry name" value="CD36_fam"/>
</dbReference>
<evidence type="ECO:0000313" key="9">
    <source>
        <dbReference type="EMBL" id="VEN46507.1"/>
    </source>
</evidence>
<dbReference type="PRINTS" id="PR01609">
    <property type="entry name" value="CD36FAMILY"/>
</dbReference>
<dbReference type="AlphaFoldDB" id="A0A653CF68"/>
<evidence type="ECO:0000313" key="10">
    <source>
        <dbReference type="Proteomes" id="UP000410492"/>
    </source>
</evidence>
<evidence type="ECO:0008006" key="11">
    <source>
        <dbReference type="Google" id="ProtNLM"/>
    </source>
</evidence>
<name>A0A653CF68_CALMS</name>
<evidence type="ECO:0000256" key="7">
    <source>
        <dbReference type="ARBA" id="ARBA00023180"/>
    </source>
</evidence>
<evidence type="ECO:0000256" key="5">
    <source>
        <dbReference type="ARBA" id="ARBA00022989"/>
    </source>
</evidence>
<keyword evidence="7" id="KW-0325">Glycoprotein</keyword>
<dbReference type="EMBL" id="CAACVG010007665">
    <property type="protein sequence ID" value="VEN46507.1"/>
    <property type="molecule type" value="Genomic_DNA"/>
</dbReference>
<dbReference type="GO" id="GO:0005737">
    <property type="term" value="C:cytoplasm"/>
    <property type="evidence" value="ECO:0007669"/>
    <property type="project" value="TreeGrafter"/>
</dbReference>
<keyword evidence="10" id="KW-1185">Reference proteome</keyword>
<evidence type="ECO:0000256" key="4">
    <source>
        <dbReference type="ARBA" id="ARBA00022692"/>
    </source>
</evidence>
<comment type="similarity">
    <text evidence="2">Belongs to the CD36 family.</text>
</comment>
<accession>A0A653CF68</accession>
<keyword evidence="3" id="KW-1003">Cell membrane</keyword>
<evidence type="ECO:0000256" key="1">
    <source>
        <dbReference type="ARBA" id="ARBA00004236"/>
    </source>
</evidence>
<proteinExistence type="inferred from homology"/>